<evidence type="ECO:0000256" key="2">
    <source>
        <dbReference type="ARBA" id="ARBA00022771"/>
    </source>
</evidence>
<protein>
    <recommendedName>
        <fullName evidence="6">C2H2-type domain-containing protein</fullName>
    </recommendedName>
</protein>
<organism evidence="7 8">
    <name type="scientific">Caenorhabditis nigoni</name>
    <dbReference type="NCBI Taxonomy" id="1611254"/>
    <lineage>
        <taxon>Eukaryota</taxon>
        <taxon>Metazoa</taxon>
        <taxon>Ecdysozoa</taxon>
        <taxon>Nematoda</taxon>
        <taxon>Chromadorea</taxon>
        <taxon>Rhabditida</taxon>
        <taxon>Rhabditina</taxon>
        <taxon>Rhabditomorpha</taxon>
        <taxon>Rhabditoidea</taxon>
        <taxon>Rhabditidae</taxon>
        <taxon>Peloderinae</taxon>
        <taxon>Caenorhabditis</taxon>
    </lineage>
</organism>
<dbReference type="GO" id="GO:0000978">
    <property type="term" value="F:RNA polymerase II cis-regulatory region sequence-specific DNA binding"/>
    <property type="evidence" value="ECO:0007669"/>
    <property type="project" value="TreeGrafter"/>
</dbReference>
<gene>
    <name evidence="7" type="primary">Cni-sptf-1</name>
    <name evidence="7" type="synonym">Cnig_chr_I.g2025</name>
    <name evidence="7" type="ORF">B9Z55_002025</name>
</gene>
<keyword evidence="8" id="KW-1185">Reference proteome</keyword>
<keyword evidence="2 4" id="KW-0863">Zinc-finger</keyword>
<dbReference type="InterPro" id="IPR036236">
    <property type="entry name" value="Znf_C2H2_sf"/>
</dbReference>
<evidence type="ECO:0000313" key="7">
    <source>
        <dbReference type="EMBL" id="PIC51555.1"/>
    </source>
</evidence>
<dbReference type="PROSITE" id="PS00028">
    <property type="entry name" value="ZINC_FINGER_C2H2_1"/>
    <property type="match status" value="1"/>
</dbReference>
<dbReference type="EMBL" id="PDUG01000001">
    <property type="protein sequence ID" value="PIC51555.1"/>
    <property type="molecule type" value="Genomic_DNA"/>
</dbReference>
<evidence type="ECO:0000256" key="3">
    <source>
        <dbReference type="ARBA" id="ARBA00022833"/>
    </source>
</evidence>
<dbReference type="Gene3D" id="3.30.160.60">
    <property type="entry name" value="Classic Zinc Finger"/>
    <property type="match status" value="1"/>
</dbReference>
<evidence type="ECO:0000259" key="6">
    <source>
        <dbReference type="PROSITE" id="PS50157"/>
    </source>
</evidence>
<keyword evidence="1" id="KW-0479">Metal-binding</keyword>
<evidence type="ECO:0000313" key="8">
    <source>
        <dbReference type="Proteomes" id="UP000230233"/>
    </source>
</evidence>
<dbReference type="STRING" id="1611254.A0A2G5VID1"/>
<dbReference type="GO" id="GO:0008270">
    <property type="term" value="F:zinc ion binding"/>
    <property type="evidence" value="ECO:0007669"/>
    <property type="project" value="UniProtKB-KW"/>
</dbReference>
<dbReference type="SUPFAM" id="SSF57667">
    <property type="entry name" value="beta-beta-alpha zinc fingers"/>
    <property type="match status" value="1"/>
</dbReference>
<dbReference type="Proteomes" id="UP000230233">
    <property type="component" value="Chromosome I"/>
</dbReference>
<dbReference type="OrthoDB" id="6365676at2759"/>
<sequence>MLNPTDAASAALSFSVPFQMSETPLSKLMEHCNKFVPGAENKMKLDNAKSEGIILPTDMNAYSPYFASSTWWDHTNWPQLYPNVSSAPNMETYQNYLASAQLGGLFQSSVSAVAAQLPNSGGGPSALSSTIAAQQRNISKKLAHPKTAASSSSSGPSSGGGKYQTSRVPNKCECPNCQQAELLGPEGVDARKRGYHNCHIAGCGKVYNKSSHLKAHLRWHSQERQPVRKPI</sequence>
<dbReference type="PANTHER" id="PTHR23235:SF120">
    <property type="entry name" value="KRUPPEL-LIKE FACTOR 15"/>
    <property type="match status" value="1"/>
</dbReference>
<dbReference type="GO" id="GO:0000981">
    <property type="term" value="F:DNA-binding transcription factor activity, RNA polymerase II-specific"/>
    <property type="evidence" value="ECO:0007669"/>
    <property type="project" value="TreeGrafter"/>
</dbReference>
<evidence type="ECO:0000256" key="5">
    <source>
        <dbReference type="SAM" id="MobiDB-lite"/>
    </source>
</evidence>
<evidence type="ECO:0000256" key="4">
    <source>
        <dbReference type="PROSITE-ProRule" id="PRU00042"/>
    </source>
</evidence>
<evidence type="ECO:0000256" key="1">
    <source>
        <dbReference type="ARBA" id="ARBA00022723"/>
    </source>
</evidence>
<name>A0A2G5VID1_9PELO</name>
<dbReference type="InterPro" id="IPR013087">
    <property type="entry name" value="Znf_C2H2_type"/>
</dbReference>
<reference evidence="8" key="1">
    <citation type="submission" date="2017-10" db="EMBL/GenBank/DDBJ databases">
        <title>Rapid genome shrinkage in a self-fertile nematode reveals novel sperm competition proteins.</title>
        <authorList>
            <person name="Yin D."/>
            <person name="Schwarz E.M."/>
            <person name="Thomas C.G."/>
            <person name="Felde R.L."/>
            <person name="Korf I.F."/>
            <person name="Cutter A.D."/>
            <person name="Schartner C.M."/>
            <person name="Ralston E.J."/>
            <person name="Meyer B.J."/>
            <person name="Haag E.S."/>
        </authorList>
    </citation>
    <scope>NUCLEOTIDE SEQUENCE [LARGE SCALE GENOMIC DNA]</scope>
    <source>
        <strain evidence="8">JU1422</strain>
    </source>
</reference>
<dbReference type="PANTHER" id="PTHR23235">
    <property type="entry name" value="KRUEPPEL-LIKE TRANSCRIPTION FACTOR"/>
    <property type="match status" value="1"/>
</dbReference>
<dbReference type="AlphaFoldDB" id="A0A2G5VID1"/>
<dbReference type="PROSITE" id="PS50157">
    <property type="entry name" value="ZINC_FINGER_C2H2_2"/>
    <property type="match status" value="1"/>
</dbReference>
<feature type="domain" description="C2H2-type" evidence="6">
    <location>
        <begin position="196"/>
        <end position="225"/>
    </location>
</feature>
<dbReference type="FunFam" id="3.30.160.60:FF:000021">
    <property type="entry name" value="Basic krueppel-like factor 3"/>
    <property type="match status" value="1"/>
</dbReference>
<keyword evidence="3" id="KW-0862">Zinc</keyword>
<comment type="caution">
    <text evidence="7">The sequence shown here is derived from an EMBL/GenBank/DDBJ whole genome shotgun (WGS) entry which is preliminary data.</text>
</comment>
<accession>A0A2G5VID1</accession>
<proteinExistence type="predicted"/>
<feature type="region of interest" description="Disordered" evidence="5">
    <location>
        <begin position="140"/>
        <end position="165"/>
    </location>
</feature>